<dbReference type="PANTHER" id="PTHR12483">
    <property type="entry name" value="SOLUTE CARRIER FAMILY 31 COPPER TRANSPORTERS"/>
    <property type="match status" value="1"/>
</dbReference>
<evidence type="ECO:0000313" key="8">
    <source>
        <dbReference type="RefSeq" id="XP_005101554.1"/>
    </source>
</evidence>
<keyword evidence="2 5" id="KW-0812">Transmembrane</keyword>
<evidence type="ECO:0000256" key="4">
    <source>
        <dbReference type="ARBA" id="ARBA00023136"/>
    </source>
</evidence>
<accession>A0ABM0JU53</accession>
<keyword evidence="5" id="KW-0813">Transport</keyword>
<evidence type="ECO:0000256" key="5">
    <source>
        <dbReference type="RuleBase" id="RU367022"/>
    </source>
</evidence>
<keyword evidence="5" id="KW-0186">Copper</keyword>
<reference evidence="8" key="1">
    <citation type="submission" date="2025-08" db="UniProtKB">
        <authorList>
            <consortium name="RefSeq"/>
        </authorList>
    </citation>
    <scope>IDENTIFICATION</scope>
</reference>
<evidence type="ECO:0000313" key="7">
    <source>
        <dbReference type="Proteomes" id="UP000694888"/>
    </source>
</evidence>
<gene>
    <name evidence="8" type="primary">LOC101858417</name>
</gene>
<feature type="compositionally biased region" description="Basic and acidic residues" evidence="6">
    <location>
        <begin position="1"/>
        <end position="12"/>
    </location>
</feature>
<organism evidence="7 8">
    <name type="scientific">Aplysia californica</name>
    <name type="common">California sea hare</name>
    <dbReference type="NCBI Taxonomy" id="6500"/>
    <lineage>
        <taxon>Eukaryota</taxon>
        <taxon>Metazoa</taxon>
        <taxon>Spiralia</taxon>
        <taxon>Lophotrochozoa</taxon>
        <taxon>Mollusca</taxon>
        <taxon>Gastropoda</taxon>
        <taxon>Heterobranchia</taxon>
        <taxon>Euthyneura</taxon>
        <taxon>Tectipleura</taxon>
        <taxon>Aplysiida</taxon>
        <taxon>Aplysioidea</taxon>
        <taxon>Aplysiidae</taxon>
        <taxon>Aplysia</taxon>
    </lineage>
</organism>
<feature type="transmembrane region" description="Helical" evidence="5">
    <location>
        <begin position="76"/>
        <end position="99"/>
    </location>
</feature>
<keyword evidence="5" id="KW-0187">Copper transport</keyword>
<keyword evidence="5" id="KW-0406">Ion transport</keyword>
<evidence type="ECO:0000256" key="1">
    <source>
        <dbReference type="ARBA" id="ARBA00004141"/>
    </source>
</evidence>
<comment type="similarity">
    <text evidence="5">Belongs to the copper transporter (Ctr) (TC 1.A.56) family. SLC31A subfamily.</text>
</comment>
<keyword evidence="7" id="KW-1185">Reference proteome</keyword>
<proteinExistence type="inferred from homology"/>
<dbReference type="Pfam" id="PF04145">
    <property type="entry name" value="Ctr"/>
    <property type="match status" value="1"/>
</dbReference>
<dbReference type="GeneID" id="101858417"/>
<protein>
    <recommendedName>
        <fullName evidence="5">Copper transport protein</fullName>
    </recommendedName>
</protein>
<dbReference type="RefSeq" id="XP_005101554.1">
    <property type="nucleotide sequence ID" value="XM_005101497.3"/>
</dbReference>
<feature type="transmembrane region" description="Helical" evidence="5">
    <location>
        <begin position="146"/>
        <end position="170"/>
    </location>
</feature>
<evidence type="ECO:0000256" key="2">
    <source>
        <dbReference type="ARBA" id="ARBA00022692"/>
    </source>
</evidence>
<evidence type="ECO:0000256" key="3">
    <source>
        <dbReference type="ARBA" id="ARBA00022989"/>
    </source>
</evidence>
<dbReference type="Proteomes" id="UP000694888">
    <property type="component" value="Unplaced"/>
</dbReference>
<sequence>MSVSSESHEYHHVHGQQHGSGSHQATPRTNTPLAHSGGHLHQGHNHQEHNHQMFFGTSSSFSFLFHSWDCRTAEGFLAALVVTLLISLLNEALAYSLHLEEHVFGRSGSSRCLADIWRRLACSLLHIIRLSNAYILMLAAMTFNGILFALIIAGSGLGHFLFRPLLLTLYTGWRQRRRLKSQNNDVMSCDEDSANEKWLKTDEEHVQLQEITSDLKLLSMKDKARCEDGV</sequence>
<name>A0ABM0JU53_APLCA</name>
<feature type="region of interest" description="Disordered" evidence="6">
    <location>
        <begin position="1"/>
        <end position="44"/>
    </location>
</feature>
<dbReference type="InterPro" id="IPR007274">
    <property type="entry name" value="Cop_transporter"/>
</dbReference>
<keyword evidence="4 5" id="KW-0472">Membrane</keyword>
<keyword evidence="3 5" id="KW-1133">Transmembrane helix</keyword>
<comment type="subcellular location">
    <subcellularLocation>
        <location evidence="1 5">Membrane</location>
        <topology evidence="1 5">Multi-pass membrane protein</topology>
    </subcellularLocation>
</comment>
<dbReference type="PANTHER" id="PTHR12483:SF27">
    <property type="entry name" value="COPPER TRANSPORT PROTEIN CTR1"/>
    <property type="match status" value="1"/>
</dbReference>
<evidence type="ECO:0000256" key="6">
    <source>
        <dbReference type="SAM" id="MobiDB-lite"/>
    </source>
</evidence>